<feature type="region of interest" description="Disordered" evidence="4">
    <location>
        <begin position="250"/>
        <end position="282"/>
    </location>
</feature>
<feature type="repeat" description="RCC1" evidence="3">
    <location>
        <begin position="305"/>
        <end position="360"/>
    </location>
</feature>
<evidence type="ECO:0000313" key="7">
    <source>
        <dbReference type="Proteomes" id="UP000008743"/>
    </source>
</evidence>
<dbReference type="InterPro" id="IPR000210">
    <property type="entry name" value="BTB/POZ_dom"/>
</dbReference>
<gene>
    <name evidence="6" type="ORF">CAOG_005755</name>
</gene>
<keyword evidence="1" id="KW-0677">Repeat</keyword>
<dbReference type="FunCoup" id="A0A0D2UJK5">
    <property type="interactions" value="87"/>
</dbReference>
<feature type="region of interest" description="Disordered" evidence="4">
    <location>
        <begin position="842"/>
        <end position="890"/>
    </location>
</feature>
<feature type="compositionally biased region" description="Low complexity" evidence="4">
    <location>
        <begin position="1"/>
        <end position="11"/>
    </location>
</feature>
<dbReference type="Gene3D" id="1.25.40.20">
    <property type="entry name" value="Ankyrin repeat-containing domain"/>
    <property type="match status" value="1"/>
</dbReference>
<feature type="compositionally biased region" description="Low complexity" evidence="4">
    <location>
        <begin position="1356"/>
        <end position="1385"/>
    </location>
</feature>
<evidence type="ECO:0000256" key="2">
    <source>
        <dbReference type="PROSITE-ProRule" id="PRU00023"/>
    </source>
</evidence>
<dbReference type="OMA" id="RTEWIAN"/>
<sequence>MAASPSSTPSPQHHHHGRAHHAPVAHPMGSDASPLSAADAAFQVFLLAAQLGRRDDLAELHDRLASHPSQLQGSSAGTSATHGQRGGGGSASSSEVKSRPRLLNRAPNASSSTLQVHGTTGQGRGVSDIVNRTSARPSGSGITALMLAATGDHIHAATWLLEQGAQVNAVDAESNWSSLHRALYMGQIQTAILLIAAGADVHLKDAEGMTPLDLIARDREWPFRVRPTPVAPLALPLRRSSPVVGDAAFASSPAASDQHESASLSSAASADEPAPSSSSSVFDKPSSALAFYDMLISTEQLLEGADVFSWGLDRNYTLGHVGAEDRNHPDRVDAFVRMVPRARIVSAVTSSFHSAFLTDAGEVYTCGFGLGGRLGHDCDDTVIVPRRVGGLLDGKACAAVSVSRDNSAVVTSKGEVFTFGSNEHGQLGVAGLPVGPHANCPKPQLVKALRERKVPIIGVACGRTHSAFYSEQELYTCGQNFGQLGHAQRDPRILAPKAVPAVAPTSGRISQVVASDTFTACLTSVGDIFVCHSYAVHRLRLPTTIFRPNIVVFRQRKPVPFRIVAGHGSSLLCVATDGSLFIWLPWLGTQFVHLAFGSQRALNVIDVAMGVNQMAVVSAEGNVYVGNSPDLDRMLAKAKALATSHNLVPAPFTLHPSLVDALTVPTLNVYRTRNLHRTVSVSCNPQGSHFLAVTSATMYARGPDRVKVLPSQARTDFGALLTSHSSFTSDMHLVSSDAEIYGTIPAHTAILASRAPQWFGALEKDEALTQELAAAAADPFALPQTSYELIAPTPSSAHEEGESPTKSVMEAFLVPELPQAALLALLEYLYTGTCDLLELPLESKQRPTTSQSRQASGKEGGGKKKGNKARSSSQDHFTAPPSDADSEHQALTSHEIARTLCDFSLKHGMTELHTLLSSKLETRYMGRRSLRGAIPTFRVTLGTPDVDLLSAEDEHIPVHKAILVARCEYFAAMFGSPFWSETGAARPALGLPSPTPLRALTVLVDYMYTDSVDLTARDPVSGAFAVNVPLAFEVLVVANVLLLERLKSLCEGALATCVDIKTVVSFLDMAAVYQCTQLKEACLSFILHNLEAVLEARQLESLLGGSKPANLTPVESGLSSDSPYANDAFFADLPELAEDASEKILDELGRRYRSTLPPTRRPTQVDLMSFHSAAAAAIPQRSAEKMPAGSMRSSANGKRAAGASTSAQHNDSDEEAPPAPVAHDGDLARQLQEQEDAEFAAALAASFVELDDDERQQRADQAQRQQQKSRKKAAKLSDRQKQQAAQLQEEVAKRKQIQQQSLDVEEPAGPVAKPKKGGRGIRVDLSNPDEALRKIAGGGDSPPLPTVTSDLPTPAPWAATSAPAAPATASTVAGSKAGRGAAASSLRSIMSEQQQPKQAQKQQPTVHTAPVSQPAKAAQEKPVPDAKSKKASPAATTAALPGAAVASKSGTTPPLLPSSVPLSPASPQTAASILFAPKSPAAAPSAQAALETWAAKGSDRKLSQRERKRSQSRDVAEHTEPAVPESRTATAGASVAWKSASPAAVQQTLSTNHFPSLGRAPAVAPSPASPAKQVSLTQIHQEQRQLAYNADAVKRKALDLIQLEEKAIAAIEAFYAHLSLEEETDEMIVIERVVG</sequence>
<organism evidence="6 7">
    <name type="scientific">Capsaspora owczarzaki (strain ATCC 30864)</name>
    <dbReference type="NCBI Taxonomy" id="595528"/>
    <lineage>
        <taxon>Eukaryota</taxon>
        <taxon>Filasterea</taxon>
        <taxon>Capsaspora</taxon>
    </lineage>
</organism>
<proteinExistence type="predicted"/>
<dbReference type="PROSITE" id="PS50297">
    <property type="entry name" value="ANK_REP_REGION"/>
    <property type="match status" value="2"/>
</dbReference>
<feature type="region of interest" description="Disordered" evidence="4">
    <location>
        <begin position="1253"/>
        <end position="1285"/>
    </location>
</feature>
<dbReference type="Pfam" id="PF00651">
    <property type="entry name" value="BTB"/>
    <property type="match status" value="1"/>
</dbReference>
<feature type="region of interest" description="Disordered" evidence="4">
    <location>
        <begin position="1"/>
        <end position="32"/>
    </location>
</feature>
<dbReference type="InterPro" id="IPR036770">
    <property type="entry name" value="Ankyrin_rpt-contain_sf"/>
</dbReference>
<feature type="compositionally biased region" description="Polar residues" evidence="4">
    <location>
        <begin position="67"/>
        <end position="76"/>
    </location>
</feature>
<dbReference type="OrthoDB" id="1893551at2759"/>
<dbReference type="PANTHER" id="PTHR22872">
    <property type="entry name" value="BTK-BINDING PROTEIN-RELATED"/>
    <property type="match status" value="1"/>
</dbReference>
<evidence type="ECO:0000313" key="6">
    <source>
        <dbReference type="EMBL" id="KJE95286.1"/>
    </source>
</evidence>
<evidence type="ECO:0000259" key="5">
    <source>
        <dbReference type="PROSITE" id="PS50097"/>
    </source>
</evidence>
<keyword evidence="7" id="KW-1185">Reference proteome</keyword>
<feature type="region of interest" description="Disordered" evidence="4">
    <location>
        <begin position="1178"/>
        <end position="1223"/>
    </location>
</feature>
<dbReference type="STRING" id="595528.A0A0D2UJK5"/>
<feature type="compositionally biased region" description="Low complexity" evidence="4">
    <location>
        <begin position="1393"/>
        <end position="1404"/>
    </location>
</feature>
<dbReference type="Proteomes" id="UP000008743">
    <property type="component" value="Unassembled WGS sequence"/>
</dbReference>
<dbReference type="PROSITE" id="PS50088">
    <property type="entry name" value="ANK_REPEAT"/>
    <property type="match status" value="2"/>
</dbReference>
<dbReference type="InterPro" id="IPR011333">
    <property type="entry name" value="SKP1/BTB/POZ_sf"/>
</dbReference>
<dbReference type="SUPFAM" id="SSF50985">
    <property type="entry name" value="RCC1/BLIP-II"/>
    <property type="match status" value="1"/>
</dbReference>
<feature type="region of interest" description="Disordered" evidence="4">
    <location>
        <begin position="1298"/>
        <end position="1466"/>
    </location>
</feature>
<dbReference type="Pfam" id="PF00415">
    <property type="entry name" value="RCC1"/>
    <property type="match status" value="2"/>
</dbReference>
<feature type="compositionally biased region" description="Basic and acidic residues" evidence="4">
    <location>
        <begin position="1497"/>
        <end position="1520"/>
    </location>
</feature>
<dbReference type="InterPro" id="IPR051625">
    <property type="entry name" value="Signaling_Regulatory_Domain"/>
</dbReference>
<name>A0A0D2UJK5_CAPO3</name>
<feature type="compositionally biased region" description="Basic residues" evidence="4">
    <location>
        <begin position="12"/>
        <end position="23"/>
    </location>
</feature>
<dbReference type="PANTHER" id="PTHR22872:SF2">
    <property type="entry name" value="INHIBITOR OF BRUTON TYROSINE KINASE"/>
    <property type="match status" value="1"/>
</dbReference>
<reference evidence="7" key="1">
    <citation type="submission" date="2011-02" db="EMBL/GenBank/DDBJ databases">
        <title>The Genome Sequence of Capsaspora owczarzaki ATCC 30864.</title>
        <authorList>
            <person name="Russ C."/>
            <person name="Cuomo C."/>
            <person name="Burger G."/>
            <person name="Gray M.W."/>
            <person name="Holland P.W.H."/>
            <person name="King N."/>
            <person name="Lang F.B.F."/>
            <person name="Roger A.J."/>
            <person name="Ruiz-Trillo I."/>
            <person name="Young S.K."/>
            <person name="Zeng Q."/>
            <person name="Gargeya S."/>
            <person name="Alvarado L."/>
            <person name="Berlin A."/>
            <person name="Chapman S.B."/>
            <person name="Chen Z."/>
            <person name="Freedman E."/>
            <person name="Gellesch M."/>
            <person name="Goldberg J."/>
            <person name="Griggs A."/>
            <person name="Gujja S."/>
            <person name="Heilman E."/>
            <person name="Heiman D."/>
            <person name="Howarth C."/>
            <person name="Mehta T."/>
            <person name="Neiman D."/>
            <person name="Pearson M."/>
            <person name="Roberts A."/>
            <person name="Saif S."/>
            <person name="Shea T."/>
            <person name="Shenoy N."/>
            <person name="Sisk P."/>
            <person name="Stolte C."/>
            <person name="Sykes S."/>
            <person name="White J."/>
            <person name="Yandava C."/>
            <person name="Haas B."/>
            <person name="Nusbaum C."/>
            <person name="Birren B."/>
        </authorList>
    </citation>
    <scope>NUCLEOTIDE SEQUENCE</scope>
    <source>
        <strain evidence="7">ATCC 30864</strain>
    </source>
</reference>
<keyword evidence="2" id="KW-0040">ANK repeat</keyword>
<dbReference type="EMBL" id="KE346368">
    <property type="protein sequence ID" value="KJE95286.1"/>
    <property type="molecule type" value="Genomic_DNA"/>
</dbReference>
<accession>A0A0D2UJK5</accession>
<feature type="compositionally biased region" description="Low complexity" evidence="4">
    <location>
        <begin position="1457"/>
        <end position="1466"/>
    </location>
</feature>
<dbReference type="eggNOG" id="KOG0783">
    <property type="taxonomic scope" value="Eukaryota"/>
</dbReference>
<feature type="compositionally biased region" description="Low complexity" evidence="4">
    <location>
        <begin position="1431"/>
        <end position="1446"/>
    </location>
</feature>
<evidence type="ECO:0000256" key="4">
    <source>
        <dbReference type="SAM" id="MobiDB-lite"/>
    </source>
</evidence>
<feature type="repeat" description="ANK" evidence="2">
    <location>
        <begin position="140"/>
        <end position="172"/>
    </location>
</feature>
<dbReference type="InterPro" id="IPR002110">
    <property type="entry name" value="Ankyrin_rpt"/>
</dbReference>
<dbReference type="PROSITE" id="PS50012">
    <property type="entry name" value="RCC1_3"/>
    <property type="match status" value="3"/>
</dbReference>
<dbReference type="PROSITE" id="PS50097">
    <property type="entry name" value="BTB"/>
    <property type="match status" value="1"/>
</dbReference>
<feature type="repeat" description="RCC1" evidence="3">
    <location>
        <begin position="361"/>
        <end position="413"/>
    </location>
</feature>
<dbReference type="Gene3D" id="2.130.10.30">
    <property type="entry name" value="Regulator of chromosome condensation 1/beta-lactamase-inhibitor protein II"/>
    <property type="match status" value="1"/>
</dbReference>
<dbReference type="InterPro" id="IPR009091">
    <property type="entry name" value="RCC1/BLIP-II"/>
</dbReference>
<evidence type="ECO:0000256" key="1">
    <source>
        <dbReference type="ARBA" id="ARBA00022737"/>
    </source>
</evidence>
<dbReference type="Gene3D" id="3.30.710.10">
    <property type="entry name" value="Potassium Channel Kv1.1, Chain A"/>
    <property type="match status" value="2"/>
</dbReference>
<dbReference type="Pfam" id="PF12796">
    <property type="entry name" value="Ank_2"/>
    <property type="match status" value="1"/>
</dbReference>
<dbReference type="SMART" id="SM00225">
    <property type="entry name" value="BTB"/>
    <property type="match status" value="1"/>
</dbReference>
<protein>
    <recommendedName>
        <fullName evidence="5">BTB domain-containing protein</fullName>
    </recommendedName>
</protein>
<dbReference type="PhylomeDB" id="A0A0D2UJK5"/>
<evidence type="ECO:0000256" key="3">
    <source>
        <dbReference type="PROSITE-ProRule" id="PRU00235"/>
    </source>
</evidence>
<dbReference type="eggNOG" id="KOG0504">
    <property type="taxonomic scope" value="Eukaryota"/>
</dbReference>
<feature type="repeat" description="ANK" evidence="2">
    <location>
        <begin position="174"/>
        <end position="206"/>
    </location>
</feature>
<dbReference type="SUPFAM" id="SSF48403">
    <property type="entry name" value="Ankyrin repeat"/>
    <property type="match status" value="1"/>
</dbReference>
<feature type="region of interest" description="Disordered" evidence="4">
    <location>
        <begin position="67"/>
        <end position="133"/>
    </location>
</feature>
<feature type="compositionally biased region" description="Basic and acidic residues" evidence="4">
    <location>
        <begin position="1418"/>
        <end position="1428"/>
    </location>
</feature>
<feature type="region of interest" description="Disordered" evidence="4">
    <location>
        <begin position="1479"/>
        <end position="1534"/>
    </location>
</feature>
<dbReference type="SMART" id="SM00248">
    <property type="entry name" value="ANK"/>
    <property type="match status" value="2"/>
</dbReference>
<dbReference type="SUPFAM" id="SSF54695">
    <property type="entry name" value="POZ domain"/>
    <property type="match status" value="1"/>
</dbReference>
<feature type="repeat" description="RCC1" evidence="3">
    <location>
        <begin position="414"/>
        <end position="472"/>
    </location>
</feature>
<dbReference type="InParanoid" id="A0A0D2UJK5"/>
<dbReference type="RefSeq" id="XP_004346428.1">
    <property type="nucleotide sequence ID" value="XM_004346378.2"/>
</dbReference>
<feature type="compositionally biased region" description="Low complexity" evidence="4">
    <location>
        <begin position="1479"/>
        <end position="1489"/>
    </location>
</feature>
<dbReference type="InterPro" id="IPR000408">
    <property type="entry name" value="Reg_chr_condens"/>
</dbReference>
<feature type="domain" description="BTB" evidence="5">
    <location>
        <begin position="944"/>
        <end position="1016"/>
    </location>
</feature>
<feature type="compositionally biased region" description="Polar residues" evidence="4">
    <location>
        <begin position="107"/>
        <end position="119"/>
    </location>
</feature>
<feature type="compositionally biased region" description="Polar residues" evidence="4">
    <location>
        <begin position="846"/>
        <end position="855"/>
    </location>
</feature>